<dbReference type="OrthoDB" id="10255969at2759"/>
<evidence type="ECO:0000313" key="2">
    <source>
        <dbReference type="EMBL" id="CAD5220368.1"/>
    </source>
</evidence>
<feature type="transmembrane region" description="Helical" evidence="1">
    <location>
        <begin position="32"/>
        <end position="51"/>
    </location>
</feature>
<keyword evidence="1" id="KW-0472">Membrane</keyword>
<feature type="transmembrane region" description="Helical" evidence="1">
    <location>
        <begin position="63"/>
        <end position="87"/>
    </location>
</feature>
<dbReference type="Proteomes" id="UP000614601">
    <property type="component" value="Unassembled WGS sequence"/>
</dbReference>
<evidence type="ECO:0000256" key="1">
    <source>
        <dbReference type="SAM" id="Phobius"/>
    </source>
</evidence>
<protein>
    <submittedName>
        <fullName evidence="2">Uncharacterized protein</fullName>
    </submittedName>
</protein>
<accession>A0A811KUR1</accession>
<name>A0A811KUR1_9BILA</name>
<keyword evidence="3" id="KW-1185">Reference proteome</keyword>
<dbReference type="Proteomes" id="UP000783686">
    <property type="component" value="Unassembled WGS sequence"/>
</dbReference>
<dbReference type="AlphaFoldDB" id="A0A811KUR1"/>
<dbReference type="EMBL" id="CAJFDH010000004">
    <property type="protein sequence ID" value="CAD5220368.1"/>
    <property type="molecule type" value="Genomic_DNA"/>
</dbReference>
<keyword evidence="1" id="KW-0812">Transmembrane</keyword>
<comment type="caution">
    <text evidence="2">The sequence shown here is derived from an EMBL/GenBank/DDBJ whole genome shotgun (WGS) entry which is preliminary data.</text>
</comment>
<proteinExistence type="predicted"/>
<sequence length="164" mass="18093">MSMVLAVVIPMAIVIKDNYLPVTGMSRFSFYLFHYLFGCVKMTLIMFVIVLPSAFVLKPAVGISLLIITLAFVPFCVAFALLCGTVMHRPGAAITLNILLCVASSALALTLASNRLEVGLMCYSFNSITALKMEIAGLELYQRYDIPPSVFGRFTYHLVLLFNH</sequence>
<keyword evidence="1" id="KW-1133">Transmembrane helix</keyword>
<gene>
    <name evidence="2" type="ORF">BOKJ2_LOCUS8909</name>
</gene>
<evidence type="ECO:0000313" key="3">
    <source>
        <dbReference type="Proteomes" id="UP000614601"/>
    </source>
</evidence>
<organism evidence="2 3">
    <name type="scientific">Bursaphelenchus okinawaensis</name>
    <dbReference type="NCBI Taxonomy" id="465554"/>
    <lineage>
        <taxon>Eukaryota</taxon>
        <taxon>Metazoa</taxon>
        <taxon>Ecdysozoa</taxon>
        <taxon>Nematoda</taxon>
        <taxon>Chromadorea</taxon>
        <taxon>Rhabditida</taxon>
        <taxon>Tylenchina</taxon>
        <taxon>Tylenchomorpha</taxon>
        <taxon>Aphelenchoidea</taxon>
        <taxon>Aphelenchoididae</taxon>
        <taxon>Bursaphelenchus</taxon>
    </lineage>
</organism>
<reference evidence="2" key="1">
    <citation type="submission" date="2020-09" db="EMBL/GenBank/DDBJ databases">
        <authorList>
            <person name="Kikuchi T."/>
        </authorList>
    </citation>
    <scope>NUCLEOTIDE SEQUENCE</scope>
    <source>
        <strain evidence="2">SH1</strain>
    </source>
</reference>
<dbReference type="EMBL" id="CAJFCW020000004">
    <property type="protein sequence ID" value="CAG9113588.1"/>
    <property type="molecule type" value="Genomic_DNA"/>
</dbReference>
<feature type="transmembrane region" description="Helical" evidence="1">
    <location>
        <begin position="93"/>
        <end position="112"/>
    </location>
</feature>